<feature type="domain" description="MYND-type" evidence="7">
    <location>
        <begin position="964"/>
        <end position="1005"/>
    </location>
</feature>
<comment type="caution">
    <text evidence="8">The sequence shown here is derived from an EMBL/GenBank/DDBJ whole genome shotgun (WGS) entry which is preliminary data.</text>
</comment>
<feature type="compositionally biased region" description="Basic and acidic residues" evidence="5">
    <location>
        <begin position="1607"/>
        <end position="1616"/>
    </location>
</feature>
<name>A0A835XYY1_9CHLO</name>
<evidence type="ECO:0000256" key="1">
    <source>
        <dbReference type="ARBA" id="ARBA00022723"/>
    </source>
</evidence>
<dbReference type="EMBL" id="JAEHOE010000042">
    <property type="protein sequence ID" value="KAG2492796.1"/>
    <property type="molecule type" value="Genomic_DNA"/>
</dbReference>
<sequence>MRRADDLITHCGTGHERDFERRALTLSIQPLHSLDPVRHWTHVSTHGAPFLDAALLAALSHAASSAANAASGPEPAPLPGAGLRPPAPESWAQACAQLSTSGAHVLDLAAVLIERHIAALGPPDSTAASTVRVPPPVLRLAPALQDSQLAASLARACFASVGPRPVLPPLGPVDGSAASSSAPAAGPIWDPPLVRARTALAGLLGHADVAAMRLALLQGLWRQSGMGPEHGGGGDGWGPVAVMSPEDRACLWMHHEQVLKGSLGLWQAARAGRAELRNGGSLPPEPGVPAGEQLARMAARTAEALHRLRCDGGEASARPAPGASLSCTFLLPVTELGQVVGPSEAERGHWADAAAWLLPESSQALELWLAEPASRSDATWSRRLYSSVDNLARAVGTLASLGQGLGGAWPSHRARVGLGAALDHALRLACVATDCVGAAEEIRSLQAQQVVIRAFEIVMEVPKAVAQLELELVAMPEAVAGTEAGAEAGGRGRAALGEGGRALLSCAKRAAALAWGLEAAGPLAPEACLQPTSLEPGPALSAMFMFLWYREQQYGRPAEPPTAAAAAPAAAGGAGGGGALEDELDAYVMQAAGRLAAQAVASTSSLDPLPGTACSAMLQSTRHAAAHVVCFCLRHIIQLCGHPTALQPSPIATTSTTPTALCQPGCCSLPLARLLACQPHRLLVAGCKLLCAWAPGDQAPIHPDNASQHAQDEHSQWWVGLASRMPLALAALAAHPQLSSRVRRWLVHHSTGQGQGDGTDDIDDGTDVVGGGGGGGGAAAGAAGCSAAGQEGQEGWGPCEGEEGCLALAWHAAMRSRGAEATRYGWQISVCGSALQRAAQGASGGGGGGDDSGGGGGASSGDEGSSEPDADTAFRQVAMSLVEWMVGRMGRGEVQDLAAACPPPFRDELRSRFAQARSRTDVERLAAAEAQSAGLMVPLPLPLAAPPAGRVLSRLRVCGNPGCCEFGGRSEGGLPLLQCGGCRAVRYCGGACQWAHWRAGHKGEYGAMAAAMAAASESLYGPMYGSIYTPSLLSTSFQTSFSVTVSMLMYAAFLFTIGYTSYFWLSTPYDLSESTTYHQEGVALLPFPDPADPNQQHAPKIGFKVNYRLPGRSRASELHPALLDISAFQMLQCWSSAGAQTDTYYDRVLLSDECTFSIGGQDRVRDATCVDWEASVADLVRSGVSQDMCGNGKALPAPRVMGNYYSQEFAWLETHLGAKNLSRFNMSRVDGSIEMFLQFPYTGTNSLIAGTFPSSEEVIYSRKVPMAPPGQRVRWELVLRMRQVIARNVFWYIPRLNKKAMDYTVSASEVTYEVVDPSSSSSSNNLARIYIKMDDRDTRAVMTPHTSFYSLIGDWGGFLSILLLAGLPAHLLNKHLFRSACKRLLAENRIEFDDGVRREREKVLKHKSTHSIQRSKTLRKKDKGHHFRRHFHLHGHADEDPLAGIPAPDVPNPLFAGACPGDVHGSSDDAKQGAPTQDGQPGKPLGEAAEAVQGTAARAPLVPVPLDLNVVTTADVGSITVKYEHDVFEDSEEDEDDFDDVVRHCTSECTSMYHLRQVVKIVQEEVRMSDLWKSHHGSRQGLYQQEGRVPAPGCVATSAGHGATAVARKEAEEHGGRGAPAAEDGSREKDVAITVEVRPGGPT</sequence>
<dbReference type="PROSITE" id="PS50865">
    <property type="entry name" value="ZF_MYND_2"/>
    <property type="match status" value="1"/>
</dbReference>
<keyword evidence="9" id="KW-1185">Reference proteome</keyword>
<evidence type="ECO:0000259" key="7">
    <source>
        <dbReference type="PROSITE" id="PS50865"/>
    </source>
</evidence>
<feature type="region of interest" description="Disordered" evidence="5">
    <location>
        <begin position="839"/>
        <end position="869"/>
    </location>
</feature>
<evidence type="ECO:0000313" key="9">
    <source>
        <dbReference type="Proteomes" id="UP000612055"/>
    </source>
</evidence>
<evidence type="ECO:0000256" key="3">
    <source>
        <dbReference type="ARBA" id="ARBA00022833"/>
    </source>
</evidence>
<feature type="transmembrane region" description="Helical" evidence="6">
    <location>
        <begin position="1355"/>
        <end position="1373"/>
    </location>
</feature>
<keyword evidence="2 4" id="KW-0863">Zinc-finger</keyword>
<evidence type="ECO:0000256" key="5">
    <source>
        <dbReference type="SAM" id="MobiDB-lite"/>
    </source>
</evidence>
<feature type="region of interest" description="Disordered" evidence="5">
    <location>
        <begin position="1404"/>
        <end position="1424"/>
    </location>
</feature>
<feature type="region of interest" description="Disordered" evidence="5">
    <location>
        <begin position="1437"/>
        <end position="1486"/>
    </location>
</feature>
<dbReference type="Pfam" id="PF01753">
    <property type="entry name" value="zf-MYND"/>
    <property type="match status" value="1"/>
</dbReference>
<dbReference type="SUPFAM" id="SSF144232">
    <property type="entry name" value="HIT/MYND zinc finger-like"/>
    <property type="match status" value="1"/>
</dbReference>
<dbReference type="OrthoDB" id="561259at2759"/>
<keyword evidence="1" id="KW-0479">Metal-binding</keyword>
<evidence type="ECO:0000256" key="6">
    <source>
        <dbReference type="SAM" id="Phobius"/>
    </source>
</evidence>
<feature type="transmembrane region" description="Helical" evidence="6">
    <location>
        <begin position="1041"/>
        <end position="1065"/>
    </location>
</feature>
<evidence type="ECO:0000256" key="2">
    <source>
        <dbReference type="ARBA" id="ARBA00022771"/>
    </source>
</evidence>
<dbReference type="InterPro" id="IPR002893">
    <property type="entry name" value="Znf_MYND"/>
</dbReference>
<keyword evidence="6" id="KW-1133">Transmembrane helix</keyword>
<keyword evidence="6" id="KW-0472">Membrane</keyword>
<protein>
    <recommendedName>
        <fullName evidence="7">MYND-type domain-containing protein</fullName>
    </recommendedName>
</protein>
<feature type="compositionally biased region" description="Gly residues" evidence="5">
    <location>
        <begin position="842"/>
        <end position="859"/>
    </location>
</feature>
<reference evidence="8" key="1">
    <citation type="journal article" date="2020" name="bioRxiv">
        <title>Comparative genomics of Chlamydomonas.</title>
        <authorList>
            <person name="Craig R.J."/>
            <person name="Hasan A.R."/>
            <person name="Ness R.W."/>
            <person name="Keightley P.D."/>
        </authorList>
    </citation>
    <scope>NUCLEOTIDE SEQUENCE</scope>
    <source>
        <strain evidence="8">CCAP 11/70</strain>
    </source>
</reference>
<dbReference type="Proteomes" id="UP000612055">
    <property type="component" value="Unassembled WGS sequence"/>
</dbReference>
<dbReference type="GO" id="GO:0008270">
    <property type="term" value="F:zinc ion binding"/>
    <property type="evidence" value="ECO:0007669"/>
    <property type="project" value="UniProtKB-KW"/>
</dbReference>
<keyword evidence="3" id="KW-0862">Zinc</keyword>
<accession>A0A835XYY1</accession>
<gene>
    <name evidence="8" type="ORF">HYH03_008956</name>
</gene>
<organism evidence="8 9">
    <name type="scientific">Edaphochlamys debaryana</name>
    <dbReference type="NCBI Taxonomy" id="47281"/>
    <lineage>
        <taxon>Eukaryota</taxon>
        <taxon>Viridiplantae</taxon>
        <taxon>Chlorophyta</taxon>
        <taxon>core chlorophytes</taxon>
        <taxon>Chlorophyceae</taxon>
        <taxon>CS clade</taxon>
        <taxon>Chlamydomonadales</taxon>
        <taxon>Chlamydomonadales incertae sedis</taxon>
        <taxon>Edaphochlamys</taxon>
    </lineage>
</organism>
<evidence type="ECO:0000313" key="8">
    <source>
        <dbReference type="EMBL" id="KAG2492796.1"/>
    </source>
</evidence>
<dbReference type="Gene3D" id="6.10.140.2220">
    <property type="match status" value="1"/>
</dbReference>
<feature type="region of interest" description="Disordered" evidence="5">
    <location>
        <begin position="1604"/>
        <end position="1643"/>
    </location>
</feature>
<proteinExistence type="predicted"/>
<evidence type="ECO:0000256" key="4">
    <source>
        <dbReference type="PROSITE-ProRule" id="PRU00134"/>
    </source>
</evidence>
<feature type="region of interest" description="Disordered" evidence="5">
    <location>
        <begin position="67"/>
        <end position="87"/>
    </location>
</feature>
<feature type="compositionally biased region" description="Low complexity" evidence="5">
    <location>
        <begin position="67"/>
        <end position="84"/>
    </location>
</feature>
<keyword evidence="6" id="KW-0812">Transmembrane</keyword>